<reference evidence="4" key="1">
    <citation type="journal article" date="2017" name="Nat. Ecol. Evol.">
        <title>Genome expansion and lineage-specific genetic innovations in the forest pathogenic fungi Armillaria.</title>
        <authorList>
            <person name="Sipos G."/>
            <person name="Prasanna A.N."/>
            <person name="Walter M.C."/>
            <person name="O'Connor E."/>
            <person name="Balint B."/>
            <person name="Krizsan K."/>
            <person name="Kiss B."/>
            <person name="Hess J."/>
            <person name="Varga T."/>
            <person name="Slot J."/>
            <person name="Riley R."/>
            <person name="Boka B."/>
            <person name="Rigling D."/>
            <person name="Barry K."/>
            <person name="Lee J."/>
            <person name="Mihaltcheva S."/>
            <person name="LaButti K."/>
            <person name="Lipzen A."/>
            <person name="Waldron R."/>
            <person name="Moloney N.M."/>
            <person name="Sperisen C."/>
            <person name="Kredics L."/>
            <person name="Vagvoelgyi C."/>
            <person name="Patrignani A."/>
            <person name="Fitzpatrick D."/>
            <person name="Nagy I."/>
            <person name="Doyle S."/>
            <person name="Anderson J.B."/>
            <person name="Grigoriev I.V."/>
            <person name="Gueldener U."/>
            <person name="Muensterkoetter M."/>
            <person name="Nagy L.G."/>
        </authorList>
    </citation>
    <scope>NUCLEOTIDE SEQUENCE [LARGE SCALE GENOMIC DNA]</scope>
    <source>
        <strain evidence="4">Ar21-2</strain>
    </source>
</reference>
<accession>A0A2H3EB37</accession>
<dbReference type="AlphaFoldDB" id="A0A2H3EB37"/>
<evidence type="ECO:0000256" key="1">
    <source>
        <dbReference type="SAM" id="MobiDB-lite"/>
    </source>
</evidence>
<sequence>MDKSTNSEHTELGGSSSQEQLVTKRMLTTVPELNAEYGFDPTHGSTDVCKYFGWLLMEILDVSMEDWMPLHGTISKSALVISDDRDQTSSEMAISPLGNALEGEHAGKASAKTEITTTVVQTGDLKSRHGSWVFIVMFIAISAILLSFIVQTYM</sequence>
<gene>
    <name evidence="3" type="ORF">ARMGADRAFT_1071057</name>
</gene>
<dbReference type="Proteomes" id="UP000217790">
    <property type="component" value="Unassembled WGS sequence"/>
</dbReference>
<organism evidence="3 4">
    <name type="scientific">Armillaria gallica</name>
    <name type="common">Bulbous honey fungus</name>
    <name type="synonym">Armillaria bulbosa</name>
    <dbReference type="NCBI Taxonomy" id="47427"/>
    <lineage>
        <taxon>Eukaryota</taxon>
        <taxon>Fungi</taxon>
        <taxon>Dikarya</taxon>
        <taxon>Basidiomycota</taxon>
        <taxon>Agaricomycotina</taxon>
        <taxon>Agaricomycetes</taxon>
        <taxon>Agaricomycetidae</taxon>
        <taxon>Agaricales</taxon>
        <taxon>Marasmiineae</taxon>
        <taxon>Physalacriaceae</taxon>
        <taxon>Armillaria</taxon>
    </lineage>
</organism>
<dbReference type="InParanoid" id="A0A2H3EB37"/>
<keyword evidence="2" id="KW-0812">Transmembrane</keyword>
<feature type="transmembrane region" description="Helical" evidence="2">
    <location>
        <begin position="132"/>
        <end position="153"/>
    </location>
</feature>
<feature type="region of interest" description="Disordered" evidence="1">
    <location>
        <begin position="1"/>
        <end position="22"/>
    </location>
</feature>
<name>A0A2H3EB37_ARMGA</name>
<protein>
    <submittedName>
        <fullName evidence="3">Uncharacterized protein</fullName>
    </submittedName>
</protein>
<keyword evidence="2" id="KW-0472">Membrane</keyword>
<dbReference type="OrthoDB" id="3010657at2759"/>
<evidence type="ECO:0000313" key="4">
    <source>
        <dbReference type="Proteomes" id="UP000217790"/>
    </source>
</evidence>
<proteinExistence type="predicted"/>
<dbReference type="EMBL" id="KZ293644">
    <property type="protein sequence ID" value="PBL04626.1"/>
    <property type="molecule type" value="Genomic_DNA"/>
</dbReference>
<evidence type="ECO:0000256" key="2">
    <source>
        <dbReference type="SAM" id="Phobius"/>
    </source>
</evidence>
<feature type="compositionally biased region" description="Basic and acidic residues" evidence="1">
    <location>
        <begin position="1"/>
        <end position="11"/>
    </location>
</feature>
<evidence type="ECO:0000313" key="3">
    <source>
        <dbReference type="EMBL" id="PBL04626.1"/>
    </source>
</evidence>
<keyword evidence="2" id="KW-1133">Transmembrane helix</keyword>
<keyword evidence="4" id="KW-1185">Reference proteome</keyword>